<dbReference type="AlphaFoldDB" id="R0L4M5"/>
<protein>
    <submittedName>
        <fullName evidence="2">Uncharacterized protein</fullName>
    </submittedName>
</protein>
<keyword evidence="3" id="KW-1185">Reference proteome</keyword>
<reference evidence="3" key="1">
    <citation type="journal article" date="2013" name="Nat. Genet.">
        <title>The duck genome and transcriptome provide insight into an avian influenza virus reservoir species.</title>
        <authorList>
            <person name="Huang Y."/>
            <person name="Li Y."/>
            <person name="Burt D.W."/>
            <person name="Chen H."/>
            <person name="Zhang Y."/>
            <person name="Qian W."/>
            <person name="Kim H."/>
            <person name="Gan S."/>
            <person name="Zhao Y."/>
            <person name="Li J."/>
            <person name="Yi K."/>
            <person name="Feng H."/>
            <person name="Zhu P."/>
            <person name="Li B."/>
            <person name="Liu Q."/>
            <person name="Fairley S."/>
            <person name="Magor K.E."/>
            <person name="Du Z."/>
            <person name="Hu X."/>
            <person name="Goodman L."/>
            <person name="Tafer H."/>
            <person name="Vignal A."/>
            <person name="Lee T."/>
            <person name="Kim K.W."/>
            <person name="Sheng Z."/>
            <person name="An Y."/>
            <person name="Searle S."/>
            <person name="Herrero J."/>
            <person name="Groenen M.A."/>
            <person name="Crooijmans R.P."/>
            <person name="Faraut T."/>
            <person name="Cai Q."/>
            <person name="Webster R.G."/>
            <person name="Aldridge J.R."/>
            <person name="Warren W.C."/>
            <person name="Bartschat S."/>
            <person name="Kehr S."/>
            <person name="Marz M."/>
            <person name="Stadler P.F."/>
            <person name="Smith J."/>
            <person name="Kraus R.H."/>
            <person name="Zhao Y."/>
            <person name="Ren L."/>
            <person name="Fei J."/>
            <person name="Morisson M."/>
            <person name="Kaiser P."/>
            <person name="Griffin D.K."/>
            <person name="Rao M."/>
            <person name="Pitel F."/>
            <person name="Wang J."/>
            <person name="Li N."/>
        </authorList>
    </citation>
    <scope>NUCLEOTIDE SEQUENCE [LARGE SCALE GENOMIC DNA]</scope>
</reference>
<dbReference type="EMBL" id="KB744027">
    <property type="protein sequence ID" value="EOA96339.1"/>
    <property type="molecule type" value="Genomic_DNA"/>
</dbReference>
<organism evidence="2 3">
    <name type="scientific">Anas platyrhynchos</name>
    <name type="common">Mallard</name>
    <name type="synonym">Anas boschas</name>
    <dbReference type="NCBI Taxonomy" id="8839"/>
    <lineage>
        <taxon>Eukaryota</taxon>
        <taxon>Metazoa</taxon>
        <taxon>Chordata</taxon>
        <taxon>Craniata</taxon>
        <taxon>Vertebrata</taxon>
        <taxon>Euteleostomi</taxon>
        <taxon>Archelosauria</taxon>
        <taxon>Archosauria</taxon>
        <taxon>Dinosauria</taxon>
        <taxon>Saurischia</taxon>
        <taxon>Theropoda</taxon>
        <taxon>Coelurosauria</taxon>
        <taxon>Aves</taxon>
        <taxon>Neognathae</taxon>
        <taxon>Galloanserae</taxon>
        <taxon>Anseriformes</taxon>
        <taxon>Anatidae</taxon>
        <taxon>Anatinae</taxon>
        <taxon>Anas</taxon>
    </lineage>
</organism>
<feature type="compositionally biased region" description="Low complexity" evidence="1">
    <location>
        <begin position="122"/>
        <end position="132"/>
    </location>
</feature>
<accession>R0L4M5</accession>
<proteinExistence type="predicted"/>
<sequence>MYKRTVASSKGGEYPAINTTTRIPKLCTYTERQKSSWARGGPDTENEKVWGITGKMIELALTWGWTQPSSRTDISPCSWAATSSSEKLYINCRAGNVLPCKLAGEVRAALLPQGSRYSDALSSSTQQKTQSQPGLPVLQGTPLEQGWPASSLQP</sequence>
<evidence type="ECO:0000313" key="3">
    <source>
        <dbReference type="Proteomes" id="UP000296049"/>
    </source>
</evidence>
<feature type="region of interest" description="Disordered" evidence="1">
    <location>
        <begin position="119"/>
        <end position="154"/>
    </location>
</feature>
<evidence type="ECO:0000256" key="1">
    <source>
        <dbReference type="SAM" id="MobiDB-lite"/>
    </source>
</evidence>
<name>R0L4M5_ANAPL</name>
<dbReference type="Proteomes" id="UP000296049">
    <property type="component" value="Unassembled WGS sequence"/>
</dbReference>
<gene>
    <name evidence="2" type="ORF">Anapl_11839</name>
</gene>
<evidence type="ECO:0000313" key="2">
    <source>
        <dbReference type="EMBL" id="EOA96339.1"/>
    </source>
</evidence>